<evidence type="ECO:0000256" key="7">
    <source>
        <dbReference type="SAM" id="MobiDB-lite"/>
    </source>
</evidence>
<dbReference type="RefSeq" id="WP_283433812.1">
    <property type="nucleotide sequence ID" value="NZ_FXUG01000010.1"/>
</dbReference>
<dbReference type="PROSITE" id="PS00676">
    <property type="entry name" value="SIGMA54_INTERACT_2"/>
    <property type="match status" value="1"/>
</dbReference>
<name>A0ABY1QF54_9BACT</name>
<dbReference type="InterPro" id="IPR001789">
    <property type="entry name" value="Sig_transdc_resp-reg_receiver"/>
</dbReference>
<evidence type="ECO:0000256" key="1">
    <source>
        <dbReference type="ARBA" id="ARBA00022741"/>
    </source>
</evidence>
<dbReference type="SUPFAM" id="SSF46689">
    <property type="entry name" value="Homeodomain-like"/>
    <property type="match status" value="1"/>
</dbReference>
<feature type="compositionally biased region" description="Polar residues" evidence="7">
    <location>
        <begin position="129"/>
        <end position="141"/>
    </location>
</feature>
<evidence type="ECO:0000256" key="3">
    <source>
        <dbReference type="ARBA" id="ARBA00023015"/>
    </source>
</evidence>
<organism evidence="10 11">
    <name type="scientific">Neorhodopirellula lusitana</name>
    <dbReference type="NCBI Taxonomy" id="445327"/>
    <lineage>
        <taxon>Bacteria</taxon>
        <taxon>Pseudomonadati</taxon>
        <taxon>Planctomycetota</taxon>
        <taxon>Planctomycetia</taxon>
        <taxon>Pirellulales</taxon>
        <taxon>Pirellulaceae</taxon>
        <taxon>Neorhodopirellula</taxon>
    </lineage>
</organism>
<dbReference type="InterPro" id="IPR025943">
    <property type="entry name" value="Sigma_54_int_dom_ATP-bd_2"/>
</dbReference>
<evidence type="ECO:0000313" key="10">
    <source>
        <dbReference type="EMBL" id="SMP66783.1"/>
    </source>
</evidence>
<keyword evidence="11" id="KW-1185">Reference proteome</keyword>
<dbReference type="InterPro" id="IPR025944">
    <property type="entry name" value="Sigma_54_int_dom_CS"/>
</dbReference>
<dbReference type="InterPro" id="IPR027417">
    <property type="entry name" value="P-loop_NTPase"/>
</dbReference>
<dbReference type="CDD" id="cd00009">
    <property type="entry name" value="AAA"/>
    <property type="match status" value="1"/>
</dbReference>
<dbReference type="PANTHER" id="PTHR32071:SF100">
    <property type="entry name" value="RESPONSE REGULATOR PROTEIN PILR"/>
    <property type="match status" value="1"/>
</dbReference>
<feature type="compositionally biased region" description="Polar residues" evidence="7">
    <location>
        <begin position="152"/>
        <end position="165"/>
    </location>
</feature>
<dbReference type="Pfam" id="PF02954">
    <property type="entry name" value="HTH_8"/>
    <property type="match status" value="1"/>
</dbReference>
<keyword evidence="3" id="KW-0805">Transcription regulation</keyword>
<evidence type="ECO:0000259" key="9">
    <source>
        <dbReference type="PROSITE" id="PS50110"/>
    </source>
</evidence>
<keyword evidence="4" id="KW-0238">DNA-binding</keyword>
<dbReference type="PRINTS" id="PR01590">
    <property type="entry name" value="HTHFIS"/>
</dbReference>
<evidence type="ECO:0000256" key="2">
    <source>
        <dbReference type="ARBA" id="ARBA00022840"/>
    </source>
</evidence>
<dbReference type="Gene3D" id="3.40.50.300">
    <property type="entry name" value="P-loop containing nucleotide triphosphate hydrolases"/>
    <property type="match status" value="1"/>
</dbReference>
<keyword evidence="2" id="KW-0067">ATP-binding</keyword>
<dbReference type="Pfam" id="PF00158">
    <property type="entry name" value="Sigma54_activat"/>
    <property type="match status" value="1"/>
</dbReference>
<evidence type="ECO:0000256" key="5">
    <source>
        <dbReference type="ARBA" id="ARBA00023163"/>
    </source>
</evidence>
<dbReference type="Pfam" id="PF25601">
    <property type="entry name" value="AAA_lid_14"/>
    <property type="match status" value="1"/>
</dbReference>
<keyword evidence="1" id="KW-0547">Nucleotide-binding</keyword>
<dbReference type="Gene3D" id="1.10.8.60">
    <property type="match status" value="1"/>
</dbReference>
<accession>A0ABY1QF54</accession>
<feature type="domain" description="Sigma-54 factor interaction" evidence="8">
    <location>
        <begin position="196"/>
        <end position="417"/>
    </location>
</feature>
<dbReference type="InterPro" id="IPR009057">
    <property type="entry name" value="Homeodomain-like_sf"/>
</dbReference>
<reference evidence="10 11" key="1">
    <citation type="submission" date="2017-05" db="EMBL/GenBank/DDBJ databases">
        <authorList>
            <person name="Varghese N."/>
            <person name="Submissions S."/>
        </authorList>
    </citation>
    <scope>NUCLEOTIDE SEQUENCE [LARGE SCALE GENOMIC DNA]</scope>
    <source>
        <strain evidence="10 11">DSM 25457</strain>
    </source>
</reference>
<dbReference type="Pfam" id="PF00072">
    <property type="entry name" value="Response_reg"/>
    <property type="match status" value="1"/>
</dbReference>
<dbReference type="PROSITE" id="PS00675">
    <property type="entry name" value="SIGMA54_INTERACT_1"/>
    <property type="match status" value="1"/>
</dbReference>
<dbReference type="InterPro" id="IPR058031">
    <property type="entry name" value="AAA_lid_NorR"/>
</dbReference>
<dbReference type="InterPro" id="IPR011006">
    <property type="entry name" value="CheY-like_superfamily"/>
</dbReference>
<evidence type="ECO:0000256" key="6">
    <source>
        <dbReference type="PROSITE-ProRule" id="PRU00169"/>
    </source>
</evidence>
<dbReference type="PROSITE" id="PS00688">
    <property type="entry name" value="SIGMA54_INTERACT_3"/>
    <property type="match status" value="1"/>
</dbReference>
<dbReference type="InterPro" id="IPR003593">
    <property type="entry name" value="AAA+_ATPase"/>
</dbReference>
<proteinExistence type="predicted"/>
<evidence type="ECO:0000313" key="11">
    <source>
        <dbReference type="Proteomes" id="UP001158067"/>
    </source>
</evidence>
<feature type="region of interest" description="Disordered" evidence="7">
    <location>
        <begin position="124"/>
        <end position="201"/>
    </location>
</feature>
<dbReference type="Gene3D" id="3.40.50.2300">
    <property type="match status" value="1"/>
</dbReference>
<dbReference type="InterPro" id="IPR002197">
    <property type="entry name" value="HTH_Fis"/>
</dbReference>
<dbReference type="PANTHER" id="PTHR32071">
    <property type="entry name" value="TRANSCRIPTIONAL REGULATORY PROTEIN"/>
    <property type="match status" value="1"/>
</dbReference>
<dbReference type="InterPro" id="IPR002078">
    <property type="entry name" value="Sigma_54_int"/>
</dbReference>
<protein>
    <submittedName>
        <fullName evidence="10">Two-component system, NtrC family, response regulator/two-component system, NtrC family, response regulator PilR</fullName>
    </submittedName>
</protein>
<dbReference type="Gene3D" id="1.10.10.60">
    <property type="entry name" value="Homeodomain-like"/>
    <property type="match status" value="1"/>
</dbReference>
<dbReference type="EMBL" id="FXUG01000010">
    <property type="protein sequence ID" value="SMP66783.1"/>
    <property type="molecule type" value="Genomic_DNA"/>
</dbReference>
<dbReference type="PROSITE" id="PS50110">
    <property type="entry name" value="RESPONSE_REGULATORY"/>
    <property type="match status" value="1"/>
</dbReference>
<dbReference type="SMART" id="SM00382">
    <property type="entry name" value="AAA"/>
    <property type="match status" value="1"/>
</dbReference>
<feature type="modified residue" description="4-aspartylphosphate" evidence="6">
    <location>
        <position position="60"/>
    </location>
</feature>
<dbReference type="SMART" id="SM00448">
    <property type="entry name" value="REC"/>
    <property type="match status" value="1"/>
</dbReference>
<comment type="caution">
    <text evidence="10">The sequence shown here is derived from an EMBL/GenBank/DDBJ whole genome shotgun (WGS) entry which is preliminary data.</text>
</comment>
<dbReference type="CDD" id="cd00156">
    <property type="entry name" value="REC"/>
    <property type="match status" value="1"/>
</dbReference>
<gene>
    <name evidence="10" type="ORF">SAMN06265222_11039</name>
</gene>
<dbReference type="SUPFAM" id="SSF52172">
    <property type="entry name" value="CheY-like"/>
    <property type="match status" value="1"/>
</dbReference>
<keyword evidence="6" id="KW-0597">Phosphoprotein</keyword>
<keyword evidence="5" id="KW-0804">Transcription</keyword>
<dbReference type="InterPro" id="IPR025662">
    <property type="entry name" value="Sigma_54_int_dom_ATP-bd_1"/>
</dbReference>
<evidence type="ECO:0000259" key="8">
    <source>
        <dbReference type="PROSITE" id="PS50045"/>
    </source>
</evidence>
<dbReference type="SUPFAM" id="SSF52540">
    <property type="entry name" value="P-loop containing nucleoside triphosphate hydrolases"/>
    <property type="match status" value="1"/>
</dbReference>
<dbReference type="Proteomes" id="UP001158067">
    <property type="component" value="Unassembled WGS sequence"/>
</dbReference>
<sequence length="506" mass="55847">MTIQTDAKQLSVLVVDDDQELRDCVARYLARKDYSVQEAASGVEALDLLLSGHFDVAILDLGLPGMSGMEVLGRAKEDGCSTEVIVLTGCDDVKSAVSAMQFGAQNYLTKPVPMGELTEAIQAAHQKSLAKQHSGTSQAAETSDDDHEMRRSSQSGQPSFQQLSATDDSGRRGSRTSSKSARVRKSVRRSESVPPMLGNSPKMKQLFRTIERAGRSEYPILIQGESGTGKELVAKALHAASTRADQPMITINCAALPESLLESELFGHEKGSYTGATTQMPGLFEVADGGTLFIDEVGELAPTLQPKLLRVLEDGSFRRVGCPHERHVDVRIIAATNRKMDTEVAEGRFRQDLYYRINVMTLELPRLQERGNDILHLASYFAGPEWEFEDRALQVLEHYHWPGNVRQLINVIDRAKVLADDYMIRAENFPAGVGDASPYRSPRVSFASVTDLASVNRACVMEALRQQDGNKKETAKRLGVSRRTLYRLLEKHNIQPDEIRMALTAS</sequence>
<feature type="domain" description="Response regulatory" evidence="9">
    <location>
        <begin position="11"/>
        <end position="125"/>
    </location>
</feature>
<dbReference type="PROSITE" id="PS50045">
    <property type="entry name" value="SIGMA54_INTERACT_4"/>
    <property type="match status" value="1"/>
</dbReference>
<evidence type="ECO:0000256" key="4">
    <source>
        <dbReference type="ARBA" id="ARBA00023125"/>
    </source>
</evidence>